<dbReference type="EMBL" id="ML996082">
    <property type="protein sequence ID" value="KAF2155819.1"/>
    <property type="molecule type" value="Genomic_DNA"/>
</dbReference>
<dbReference type="InterPro" id="IPR040200">
    <property type="entry name" value="Mug57-like"/>
</dbReference>
<dbReference type="SUPFAM" id="SSF82153">
    <property type="entry name" value="FAS1 domain"/>
    <property type="match status" value="1"/>
</dbReference>
<dbReference type="AlphaFoldDB" id="A0A9P4MN33"/>
<dbReference type="OrthoDB" id="5551751at2759"/>
<evidence type="ECO:0000313" key="4">
    <source>
        <dbReference type="EMBL" id="KAF2155819.1"/>
    </source>
</evidence>
<organism evidence="4 5">
    <name type="scientific">Myriangium duriaei CBS 260.36</name>
    <dbReference type="NCBI Taxonomy" id="1168546"/>
    <lineage>
        <taxon>Eukaryota</taxon>
        <taxon>Fungi</taxon>
        <taxon>Dikarya</taxon>
        <taxon>Ascomycota</taxon>
        <taxon>Pezizomycotina</taxon>
        <taxon>Dothideomycetes</taxon>
        <taxon>Dothideomycetidae</taxon>
        <taxon>Myriangiales</taxon>
        <taxon>Myriangiaceae</taxon>
        <taxon>Myriangium</taxon>
    </lineage>
</organism>
<dbReference type="Pfam" id="PF02469">
    <property type="entry name" value="Fasciclin"/>
    <property type="match status" value="1"/>
</dbReference>
<dbReference type="InterPro" id="IPR036378">
    <property type="entry name" value="FAS1_dom_sf"/>
</dbReference>
<keyword evidence="1 2" id="KW-0732">Signal</keyword>
<name>A0A9P4MN33_9PEZI</name>
<proteinExistence type="predicted"/>
<dbReference type="PROSITE" id="PS50213">
    <property type="entry name" value="FAS1"/>
    <property type="match status" value="1"/>
</dbReference>
<dbReference type="Gene3D" id="2.30.180.10">
    <property type="entry name" value="FAS1 domain"/>
    <property type="match status" value="1"/>
</dbReference>
<evidence type="ECO:0000259" key="3">
    <source>
        <dbReference type="PROSITE" id="PS50213"/>
    </source>
</evidence>
<dbReference type="InterPro" id="IPR000782">
    <property type="entry name" value="FAS1_domain"/>
</dbReference>
<gene>
    <name evidence="4" type="ORF">K461DRAFT_318492</name>
</gene>
<protein>
    <submittedName>
        <fullName evidence="4">FAS1 domain-containing protein</fullName>
    </submittedName>
</protein>
<accession>A0A9P4MN33</accession>
<evidence type="ECO:0000256" key="1">
    <source>
        <dbReference type="ARBA" id="ARBA00022729"/>
    </source>
</evidence>
<feature type="chain" id="PRO_5040282321" evidence="2">
    <location>
        <begin position="17"/>
        <end position="185"/>
    </location>
</feature>
<sequence>MKPALLILATSTLATSLTLPHLLRPTKQITMTSSQHIADILPLTKRINIFASLTRDIEPISDRLSSPDRNTTVLAPTNSALTALPRKPWENPADYDSMGTEAYAGDDGQKRAYENLAKFVSAHVVPASPWEQGKKVRTLAGGEVWWEEDRQGTKRVMPGGVEVLEIGKQVGNGEVWVLKDALNYA</sequence>
<evidence type="ECO:0000256" key="2">
    <source>
        <dbReference type="SAM" id="SignalP"/>
    </source>
</evidence>
<dbReference type="PANTHER" id="PTHR28156:SF1">
    <property type="entry name" value="FAS1 DOMAIN-CONTAINING PROTEIN YDR262W"/>
    <property type="match status" value="1"/>
</dbReference>
<comment type="caution">
    <text evidence="4">The sequence shown here is derived from an EMBL/GenBank/DDBJ whole genome shotgun (WGS) entry which is preliminary data.</text>
</comment>
<dbReference type="Proteomes" id="UP000799439">
    <property type="component" value="Unassembled WGS sequence"/>
</dbReference>
<evidence type="ECO:0000313" key="5">
    <source>
        <dbReference type="Proteomes" id="UP000799439"/>
    </source>
</evidence>
<feature type="domain" description="FAS1" evidence="3">
    <location>
        <begin position="34"/>
        <end position="182"/>
    </location>
</feature>
<keyword evidence="5" id="KW-1185">Reference proteome</keyword>
<reference evidence="4" key="1">
    <citation type="journal article" date="2020" name="Stud. Mycol.">
        <title>101 Dothideomycetes genomes: a test case for predicting lifestyles and emergence of pathogens.</title>
        <authorList>
            <person name="Haridas S."/>
            <person name="Albert R."/>
            <person name="Binder M."/>
            <person name="Bloem J."/>
            <person name="Labutti K."/>
            <person name="Salamov A."/>
            <person name="Andreopoulos B."/>
            <person name="Baker S."/>
            <person name="Barry K."/>
            <person name="Bills G."/>
            <person name="Bluhm B."/>
            <person name="Cannon C."/>
            <person name="Castanera R."/>
            <person name="Culley D."/>
            <person name="Daum C."/>
            <person name="Ezra D."/>
            <person name="Gonzalez J."/>
            <person name="Henrissat B."/>
            <person name="Kuo A."/>
            <person name="Liang C."/>
            <person name="Lipzen A."/>
            <person name="Lutzoni F."/>
            <person name="Magnuson J."/>
            <person name="Mondo S."/>
            <person name="Nolan M."/>
            <person name="Ohm R."/>
            <person name="Pangilinan J."/>
            <person name="Park H.-J."/>
            <person name="Ramirez L."/>
            <person name="Alfaro M."/>
            <person name="Sun H."/>
            <person name="Tritt A."/>
            <person name="Yoshinaga Y."/>
            <person name="Zwiers L.-H."/>
            <person name="Turgeon B."/>
            <person name="Goodwin S."/>
            <person name="Spatafora J."/>
            <person name="Crous P."/>
            <person name="Grigoriev I."/>
        </authorList>
    </citation>
    <scope>NUCLEOTIDE SEQUENCE</scope>
    <source>
        <strain evidence="4">CBS 260.36</strain>
    </source>
</reference>
<dbReference type="PANTHER" id="PTHR28156">
    <property type="entry name" value="FAS1 DOMAIN-CONTAINING PROTEIN YDR262W"/>
    <property type="match status" value="1"/>
</dbReference>
<feature type="signal peptide" evidence="2">
    <location>
        <begin position="1"/>
        <end position="16"/>
    </location>
</feature>